<name>Q4UGI7_THEAN</name>
<dbReference type="GeneID" id="3864053"/>
<evidence type="ECO:0000313" key="2">
    <source>
        <dbReference type="EMBL" id="CAI73802.1"/>
    </source>
</evidence>
<dbReference type="EMBL" id="CR940347">
    <property type="protein sequence ID" value="CAI73802.1"/>
    <property type="molecule type" value="Genomic_DNA"/>
</dbReference>
<evidence type="ECO:0000313" key="3">
    <source>
        <dbReference type="Proteomes" id="UP000001950"/>
    </source>
</evidence>
<reference evidence="2 3" key="1">
    <citation type="journal article" date="2005" name="Science">
        <title>Genome of the host-cell transforming parasite Theileria annulata compared with T. parva.</title>
        <authorList>
            <person name="Pain A."/>
            <person name="Renauld H."/>
            <person name="Berriman M."/>
            <person name="Murphy L."/>
            <person name="Yeats C.A."/>
            <person name="Weir W."/>
            <person name="Kerhornou A."/>
            <person name="Aslett M."/>
            <person name="Bishop R."/>
            <person name="Bouchier C."/>
            <person name="Cochet M."/>
            <person name="Coulson R.M.R."/>
            <person name="Cronin A."/>
            <person name="de Villiers E.P."/>
            <person name="Fraser A."/>
            <person name="Fosker N."/>
            <person name="Gardner M."/>
            <person name="Goble A."/>
            <person name="Griffiths-Jones S."/>
            <person name="Harris D.E."/>
            <person name="Katzer F."/>
            <person name="Larke N."/>
            <person name="Lord A."/>
            <person name="Maser P."/>
            <person name="McKellar S."/>
            <person name="Mooney P."/>
            <person name="Morton F."/>
            <person name="Nene V."/>
            <person name="O'Neil S."/>
            <person name="Price C."/>
            <person name="Quail M.A."/>
            <person name="Rabbinowitsch E."/>
            <person name="Rawlings N.D."/>
            <person name="Rutter S."/>
            <person name="Saunders D."/>
            <person name="Seeger K."/>
            <person name="Shah T."/>
            <person name="Squares R."/>
            <person name="Squares S."/>
            <person name="Tivey A."/>
            <person name="Walker A.R."/>
            <person name="Woodward J."/>
            <person name="Dobbelaere D.A.E."/>
            <person name="Langsley G."/>
            <person name="Rajandream M.A."/>
            <person name="McKeever D."/>
            <person name="Shiels B."/>
            <person name="Tait A."/>
            <person name="Barrell B.G."/>
            <person name="Hall N."/>
        </authorList>
    </citation>
    <scope>NUCLEOTIDE SEQUENCE [LARGE SCALE GENOMIC DNA]</scope>
    <source>
        <strain evidence="3">Ankara</strain>
    </source>
</reference>
<accession>Q4UGI7</accession>
<dbReference type="OMA" id="IEEDSHY"/>
<sequence length="590" mass="68562">MSQDALKGIADRLDNTIKETNEFFKSLSNPYSSKYNLFNIGTVSGAKLKVLKDGEEEAPDKKWVLPYTLPVLKALTQGTGRNGDKPIVLPAPVLTGRVPNASLQTTTRENQDYPDLNAAKYEEKYKPSLEGWTERQKRFFYRFAADSEKKMRQESLRLQDEYNKQLATKLAMVKNEIYETNRKNLLDLQEMKLERERWLLDESETKNNLEKVSSAFESLQKSYDNLRLELEEREFKINNLNGQLSNNERLLNALRSDNETLQTEIHGRSELISRLQTDVQDAYLRLENESSKCANLEKELYELNQEKRELVEVNKDLKSQVDSLLLSNKFLLTEKESLENRKCKLEQEVSDLNRTVYSQQNLVRNFEISESSKITALEEKVNTLQNQLKRAQIDLLAADNRPELESLTREVNVLRAHVKQLNLDNDSMFKENSILLKKLDQEKALVKEHLNELYVTKCKANNLRHQLKSLLQNTSKNNNTVTVSTELLELYKEKLAEGNSKREKSRDLFKPTMFDGPDEETQVRINDLEKELTELYLERDRLESEMIRCNLGPGSPSLVKRQHFLLEGKLAETRKKINELSSKIKQLYNK</sequence>
<feature type="coiled-coil region" evidence="1">
    <location>
        <begin position="518"/>
        <end position="545"/>
    </location>
</feature>
<keyword evidence="1" id="KW-0175">Coiled coil</keyword>
<dbReference type="eggNOG" id="ENOG502RWHD">
    <property type="taxonomic scope" value="Eukaryota"/>
</dbReference>
<dbReference type="Proteomes" id="UP000001950">
    <property type="component" value="Chromosome 1"/>
</dbReference>
<dbReference type="AlphaFoldDB" id="Q4UGI7"/>
<dbReference type="KEGG" id="tan:TA19610"/>
<keyword evidence="3" id="KW-1185">Reference proteome</keyword>
<organism evidence="2 3">
    <name type="scientific">Theileria annulata</name>
    <dbReference type="NCBI Taxonomy" id="5874"/>
    <lineage>
        <taxon>Eukaryota</taxon>
        <taxon>Sar</taxon>
        <taxon>Alveolata</taxon>
        <taxon>Apicomplexa</taxon>
        <taxon>Aconoidasida</taxon>
        <taxon>Piroplasmida</taxon>
        <taxon>Theileriidae</taxon>
        <taxon>Theileria</taxon>
    </lineage>
</organism>
<dbReference type="InParanoid" id="Q4UGI7"/>
<protein>
    <submittedName>
        <fullName evidence="2">Uncharacterized protein</fullName>
    </submittedName>
</protein>
<dbReference type="RefSeq" id="XP_954479.1">
    <property type="nucleotide sequence ID" value="XM_949386.1"/>
</dbReference>
<evidence type="ECO:0000256" key="1">
    <source>
        <dbReference type="SAM" id="Coils"/>
    </source>
</evidence>
<feature type="coiled-coil region" evidence="1">
    <location>
        <begin position="209"/>
        <end position="424"/>
    </location>
</feature>
<proteinExistence type="predicted"/>
<gene>
    <name evidence="2" type="ORF">TA19610</name>
</gene>
<dbReference type="VEuPathDB" id="PiroplasmaDB:TA19610"/>
<dbReference type="OrthoDB" id="2441647at2759"/>